<dbReference type="Gene3D" id="3.30.70.270">
    <property type="match status" value="1"/>
</dbReference>
<dbReference type="SUPFAM" id="SSF56672">
    <property type="entry name" value="DNA/RNA polymerases"/>
    <property type="match status" value="1"/>
</dbReference>
<dbReference type="AlphaFoldDB" id="A0A085LPJ3"/>
<dbReference type="EMBL" id="KL363349">
    <property type="protein sequence ID" value="KFD46889.1"/>
    <property type="molecule type" value="Genomic_DNA"/>
</dbReference>
<keyword evidence="2" id="KW-1185">Reference proteome</keyword>
<dbReference type="InterPro" id="IPR043128">
    <property type="entry name" value="Rev_trsase/Diguanyl_cyclase"/>
</dbReference>
<evidence type="ECO:0000313" key="2">
    <source>
        <dbReference type="Proteomes" id="UP000030764"/>
    </source>
</evidence>
<accession>A0A085LPJ3</accession>
<name>A0A085LPJ3_9BILA</name>
<gene>
    <name evidence="1" type="ORF">M513_12247</name>
</gene>
<evidence type="ECO:0008006" key="3">
    <source>
        <dbReference type="Google" id="ProtNLM"/>
    </source>
</evidence>
<evidence type="ECO:0000313" key="1">
    <source>
        <dbReference type="EMBL" id="KFD46889.1"/>
    </source>
</evidence>
<sequence>MVTSRRTRPRLTCALANCANLKDAYLQIHVDEALWPYQTVEIKGSRYCLTRLGFGLNVAPLVMKTVLSSVLSRDPVVKEGTSAYVDDVLVNEDVVAISRVQQDLARYGLNCKAHERVAEGARVLGLRVWGSTRD</sequence>
<reference evidence="1 2" key="1">
    <citation type="journal article" date="2014" name="Nat. Genet.">
        <title>Genome and transcriptome of the porcine whipworm Trichuris suis.</title>
        <authorList>
            <person name="Jex A.R."/>
            <person name="Nejsum P."/>
            <person name="Schwarz E.M."/>
            <person name="Hu L."/>
            <person name="Young N.D."/>
            <person name="Hall R.S."/>
            <person name="Korhonen P.K."/>
            <person name="Liao S."/>
            <person name="Thamsborg S."/>
            <person name="Xia J."/>
            <person name="Xu P."/>
            <person name="Wang S."/>
            <person name="Scheerlinck J.P."/>
            <person name="Hofmann A."/>
            <person name="Sternberg P.W."/>
            <person name="Wang J."/>
            <person name="Gasser R.B."/>
        </authorList>
    </citation>
    <scope>NUCLEOTIDE SEQUENCE [LARGE SCALE GENOMIC DNA]</scope>
    <source>
        <strain evidence="1">DCEP-RM93M</strain>
    </source>
</reference>
<dbReference type="InterPro" id="IPR043502">
    <property type="entry name" value="DNA/RNA_pol_sf"/>
</dbReference>
<organism evidence="1 2">
    <name type="scientific">Trichuris suis</name>
    <name type="common">pig whipworm</name>
    <dbReference type="NCBI Taxonomy" id="68888"/>
    <lineage>
        <taxon>Eukaryota</taxon>
        <taxon>Metazoa</taxon>
        <taxon>Ecdysozoa</taxon>
        <taxon>Nematoda</taxon>
        <taxon>Enoplea</taxon>
        <taxon>Dorylaimia</taxon>
        <taxon>Trichinellida</taxon>
        <taxon>Trichuridae</taxon>
        <taxon>Trichuris</taxon>
    </lineage>
</organism>
<dbReference type="Gene3D" id="3.10.10.10">
    <property type="entry name" value="HIV Type 1 Reverse Transcriptase, subunit A, domain 1"/>
    <property type="match status" value="1"/>
</dbReference>
<proteinExistence type="predicted"/>
<dbReference type="Proteomes" id="UP000030764">
    <property type="component" value="Unassembled WGS sequence"/>
</dbReference>
<protein>
    <recommendedName>
        <fullName evidence="3">Reverse transcriptase domain-containing protein</fullName>
    </recommendedName>
</protein>